<accession>A0A4R6KLJ3</accession>
<keyword evidence="1" id="KW-0285">Flavoprotein</keyword>
<evidence type="ECO:0000313" key="4">
    <source>
        <dbReference type="Proteomes" id="UP000295388"/>
    </source>
</evidence>
<evidence type="ECO:0000256" key="1">
    <source>
        <dbReference type="ARBA" id="ARBA00022630"/>
    </source>
</evidence>
<dbReference type="Gene3D" id="1.20.140.10">
    <property type="entry name" value="Butyryl-CoA Dehydrogenase, subunit A, domain 3"/>
    <property type="match status" value="1"/>
</dbReference>
<feature type="domain" description="Acyl-CoA dehydrogenase/oxidase C-terminal" evidence="2">
    <location>
        <begin position="189"/>
        <end position="302"/>
    </location>
</feature>
<dbReference type="PANTHER" id="PTHR43884:SF12">
    <property type="entry name" value="ISOVALERYL-COA DEHYDROGENASE, MITOCHONDRIAL-RELATED"/>
    <property type="match status" value="1"/>
</dbReference>
<reference evidence="3 4" key="1">
    <citation type="submission" date="2019-03" db="EMBL/GenBank/DDBJ databases">
        <title>Genomic Encyclopedia of Type Strains, Phase III (KMG-III): the genomes of soil and plant-associated and newly described type strains.</title>
        <authorList>
            <person name="Whitman W."/>
        </authorList>
    </citation>
    <scope>NUCLEOTIDE SEQUENCE [LARGE SCALE GENOMIC DNA]</scope>
    <source>
        <strain evidence="3 4">VKM Ac-2527</strain>
    </source>
</reference>
<dbReference type="AlphaFoldDB" id="A0A4R6KLJ3"/>
<organism evidence="3 4">
    <name type="scientific">Kribbella caucasensis</name>
    <dbReference type="NCBI Taxonomy" id="2512215"/>
    <lineage>
        <taxon>Bacteria</taxon>
        <taxon>Bacillati</taxon>
        <taxon>Actinomycetota</taxon>
        <taxon>Actinomycetes</taxon>
        <taxon>Propionibacteriales</taxon>
        <taxon>Kribbellaceae</taxon>
        <taxon>Kribbella</taxon>
    </lineage>
</organism>
<dbReference type="InterPro" id="IPR036250">
    <property type="entry name" value="AcylCo_DH-like_C"/>
</dbReference>
<dbReference type="SUPFAM" id="SSF47203">
    <property type="entry name" value="Acyl-CoA dehydrogenase C-terminal domain-like"/>
    <property type="match status" value="1"/>
</dbReference>
<evidence type="ECO:0000259" key="2">
    <source>
        <dbReference type="Pfam" id="PF00441"/>
    </source>
</evidence>
<comment type="caution">
    <text evidence="3">The sequence shown here is derived from an EMBL/GenBank/DDBJ whole genome shotgun (WGS) entry which is preliminary data.</text>
</comment>
<name>A0A4R6KLJ3_9ACTN</name>
<proteinExistence type="predicted"/>
<dbReference type="Pfam" id="PF00441">
    <property type="entry name" value="Acyl-CoA_dh_1"/>
    <property type="match status" value="1"/>
</dbReference>
<dbReference type="PANTHER" id="PTHR43884">
    <property type="entry name" value="ACYL-COA DEHYDROGENASE"/>
    <property type="match status" value="1"/>
</dbReference>
<sequence length="317" mass="32687">MSADAELDSFIVVLDKQLTAVRRAAPDPSALDPELVIPALESVGVLDLALDTVELDNSLEWLSSVIRTCARFSPSIAFALASRFAGQRATRGIGALSPAAAVAGGDGGAAWRATVPGLFAPQTVVLLNRAEVAARVVTWDVGEIGASVRRTGLIDADLRTVTDPAAAATEPTLTGEQARIALFELDLLNASVGLGLIENAVATSEDYAANRRQFGQPVATFAGLAAILVEMRLRSSIVAGLLTAALGGQRDGAELVAVTGRAGVEVCLDAIQVHGGYGYIDEYPVAGMLRDAISLRARGGGRRAAVAAVAAAHLPSR</sequence>
<dbReference type="RefSeq" id="WP_133799564.1">
    <property type="nucleotide sequence ID" value="NZ_SNWQ01000003.1"/>
</dbReference>
<gene>
    <name evidence="3" type="ORF">EV643_103395</name>
</gene>
<dbReference type="GO" id="GO:0003995">
    <property type="term" value="F:acyl-CoA dehydrogenase activity"/>
    <property type="evidence" value="ECO:0007669"/>
    <property type="project" value="TreeGrafter"/>
</dbReference>
<protein>
    <submittedName>
        <fullName evidence="3">Acyl-CoA dehydrogenase-like protein</fullName>
    </submittedName>
</protein>
<evidence type="ECO:0000313" key="3">
    <source>
        <dbReference type="EMBL" id="TDO51656.1"/>
    </source>
</evidence>
<keyword evidence="4" id="KW-1185">Reference proteome</keyword>
<dbReference type="OrthoDB" id="9771038at2"/>
<dbReference type="InterPro" id="IPR009075">
    <property type="entry name" value="AcylCo_DH/oxidase_C"/>
</dbReference>
<dbReference type="Proteomes" id="UP000295388">
    <property type="component" value="Unassembled WGS sequence"/>
</dbReference>
<dbReference type="EMBL" id="SNWQ01000003">
    <property type="protein sequence ID" value="TDO51656.1"/>
    <property type="molecule type" value="Genomic_DNA"/>
</dbReference>